<name>A0A7W6FV99_9HYPH</name>
<dbReference type="SUPFAM" id="SSF51120">
    <property type="entry name" value="beta-Roll"/>
    <property type="match status" value="2"/>
</dbReference>
<accession>A0A7W6FV99</accession>
<dbReference type="InterPro" id="IPR011049">
    <property type="entry name" value="Serralysin-like_metalloprot_C"/>
</dbReference>
<dbReference type="PRINTS" id="PR00313">
    <property type="entry name" value="CABNDNGRPT"/>
</dbReference>
<dbReference type="OrthoDB" id="7903906at2"/>
<dbReference type="GO" id="GO:0005509">
    <property type="term" value="F:calcium ion binding"/>
    <property type="evidence" value="ECO:0007669"/>
    <property type="project" value="InterPro"/>
</dbReference>
<protein>
    <recommendedName>
        <fullName evidence="3">Hemolysin-type calcium-binding repeat-containing protein</fullName>
    </recommendedName>
</protein>
<dbReference type="InterPro" id="IPR001343">
    <property type="entry name" value="Hemolysn_Ca-bd"/>
</dbReference>
<keyword evidence="2" id="KW-1185">Reference proteome</keyword>
<dbReference type="EMBL" id="JACIDO010000006">
    <property type="protein sequence ID" value="MBB3937064.1"/>
    <property type="molecule type" value="Genomic_DNA"/>
</dbReference>
<comment type="caution">
    <text evidence="1">The sequence shown here is derived from an EMBL/GenBank/DDBJ whole genome shotgun (WGS) entry which is preliminary data.</text>
</comment>
<sequence>MATTTVLAGQTVSSRINISGSDRLDVEAGGAVSVGSNAQSVRFNAPTNGALIDNDGLIENLQSSGRAIRFETSVGVTLNATIVNGGTIRSADDAIQIQAGAVTGGVVEIVNQGTVQSTVGQAVDFAGGTGGFTTVVNNGSNGRITSDENDGIRIGGVGDITNSGLIDGGRSATAFASADGVQFEDGTSGTVINAGTISGDRHGINAGEGSDISVENGTNGVLIGRNGSGVGSDGAASVINRGLISGGFTPGVDINSPAGGGTQDGVFDGDGDGIDIDGRAGILNYGVIEGTGAGGNGSDGLPNTSEGIAAGGGSIINMAGAIIRGRGLGILIDDSSQGNAPFATTIVNSGTISGETGTGIRIVSAIGDSITNNGTISGGNGIAIAFGTGNDTLFIGANSVIKGLSQGGDGIDTLDYRVFQDGRSVNVDLSTGTADGTGGVTGFENIIGGSGNDTLIGDAGRNVIRGGAGDDRIGSGGDGSDFLDGGSGADTYVVGLGRGDTQYVFDNAGDRIQTVRVDGTITEGETAAGGTDTVWSSIDLDLRRDDLAFVENLRLQGTANLNATGNGLNNLITGNAASNTIAGGAGRDSLYGKGGADTFVFTGKGAANRDSIWDFDQDDKIQLSQATFANLDRDGDGLVDVLSQTGKATGTAAQLIYNKATGILSYDADGTGAGAAEDIAFIGAKLAFLGTDDFILSA</sequence>
<dbReference type="Proteomes" id="UP000531216">
    <property type="component" value="Unassembled WGS sequence"/>
</dbReference>
<proteinExistence type="predicted"/>
<evidence type="ECO:0000313" key="2">
    <source>
        <dbReference type="Proteomes" id="UP000531216"/>
    </source>
</evidence>
<reference evidence="1 2" key="1">
    <citation type="submission" date="2020-08" db="EMBL/GenBank/DDBJ databases">
        <title>Genomic Encyclopedia of Type Strains, Phase IV (KMG-IV): sequencing the most valuable type-strain genomes for metagenomic binning, comparative biology and taxonomic classification.</title>
        <authorList>
            <person name="Goeker M."/>
        </authorList>
    </citation>
    <scope>NUCLEOTIDE SEQUENCE [LARGE SCALE GENOMIC DNA]</scope>
    <source>
        <strain evidence="1 2">DSM 25024</strain>
    </source>
</reference>
<gene>
    <name evidence="1" type="ORF">GGR05_003229</name>
</gene>
<dbReference type="Pfam" id="PF00353">
    <property type="entry name" value="HemolysinCabind"/>
    <property type="match status" value="3"/>
</dbReference>
<dbReference type="RefSeq" id="WP_090965420.1">
    <property type="nucleotide sequence ID" value="NZ_FOOA01000018.1"/>
</dbReference>
<dbReference type="AlphaFoldDB" id="A0A7W6FV99"/>
<organism evidence="1 2">
    <name type="scientific">Aureimonas phyllosphaerae</name>
    <dbReference type="NCBI Taxonomy" id="1166078"/>
    <lineage>
        <taxon>Bacteria</taxon>
        <taxon>Pseudomonadati</taxon>
        <taxon>Pseudomonadota</taxon>
        <taxon>Alphaproteobacteria</taxon>
        <taxon>Hyphomicrobiales</taxon>
        <taxon>Aurantimonadaceae</taxon>
        <taxon>Aureimonas</taxon>
    </lineage>
</organism>
<evidence type="ECO:0008006" key="3">
    <source>
        <dbReference type="Google" id="ProtNLM"/>
    </source>
</evidence>
<evidence type="ECO:0000313" key="1">
    <source>
        <dbReference type="EMBL" id="MBB3937064.1"/>
    </source>
</evidence>
<dbReference type="Gene3D" id="2.150.10.10">
    <property type="entry name" value="Serralysin-like metalloprotease, C-terminal"/>
    <property type="match status" value="2"/>
</dbReference>